<protein>
    <recommendedName>
        <fullName evidence="4">FAD-binding PCMH-type domain-containing protein</fullName>
    </recommendedName>
</protein>
<dbReference type="Pfam" id="PF01565">
    <property type="entry name" value="FAD_binding_4"/>
    <property type="match status" value="1"/>
</dbReference>
<evidence type="ECO:0000259" key="4">
    <source>
        <dbReference type="PROSITE" id="PS51387"/>
    </source>
</evidence>
<dbReference type="InterPro" id="IPR016166">
    <property type="entry name" value="FAD-bd_PCMH"/>
</dbReference>
<dbReference type="Proteomes" id="UP000803884">
    <property type="component" value="Unassembled WGS sequence"/>
</dbReference>
<dbReference type="InterPro" id="IPR012951">
    <property type="entry name" value="BBE"/>
</dbReference>
<keyword evidence="6" id="KW-1185">Reference proteome</keyword>
<feature type="signal peptide" evidence="3">
    <location>
        <begin position="1"/>
        <end position="22"/>
    </location>
</feature>
<dbReference type="RefSeq" id="XP_069232666.1">
    <property type="nucleotide sequence ID" value="XM_069370094.1"/>
</dbReference>
<feature type="chain" id="PRO_5044201990" description="FAD-binding PCMH-type domain-containing protein" evidence="3">
    <location>
        <begin position="23"/>
        <end position="573"/>
    </location>
</feature>
<dbReference type="SUPFAM" id="SSF56176">
    <property type="entry name" value="FAD-binding/transporter-associated domain-like"/>
    <property type="match status" value="1"/>
</dbReference>
<dbReference type="EMBL" id="JAAQHG020000004">
    <property type="protein sequence ID" value="KAL1589561.1"/>
    <property type="molecule type" value="Genomic_DNA"/>
</dbReference>
<organism evidence="5 6">
    <name type="scientific">Cladosporium halotolerans</name>
    <dbReference type="NCBI Taxonomy" id="1052096"/>
    <lineage>
        <taxon>Eukaryota</taxon>
        <taxon>Fungi</taxon>
        <taxon>Dikarya</taxon>
        <taxon>Ascomycota</taxon>
        <taxon>Pezizomycotina</taxon>
        <taxon>Dothideomycetes</taxon>
        <taxon>Dothideomycetidae</taxon>
        <taxon>Cladosporiales</taxon>
        <taxon>Cladosporiaceae</taxon>
        <taxon>Cladosporium</taxon>
    </lineage>
</organism>
<dbReference type="InterPro" id="IPR036318">
    <property type="entry name" value="FAD-bd_PCMH-like_sf"/>
</dbReference>
<dbReference type="GeneID" id="96002932"/>
<sequence>MRFLLSPFPLILLFFPFLNALATPQQHLPSHDQSKILKRCTTNDPCWPDAKTWAAFNTSISGRLIASRPSAAVCHDPSYDKELCSEAKTNWTSSDWRTDQAGAYSAILWEVGDEKCFLGPRHEVCEQGLVPPMSVNASCVEDVEAAVRFADRYHLYLTVKNTGHDHLGRSSGDGSFAIWTHNMKGRKWHDAFVPFNAPVNTLGVPAVTLQAGEQWLDVYRDATVHNRTVVGGSARTVGAAGGYLLGGGHSPFSYFYGLAVDNLVEMTIVTPKGKHVTINEYSDPGYFWAVRGGGGSAWGVVTSVTYKTHPLPSHMDVAFLQVNTTSVDIWKEAYAHALRGLPEMTDAGYTGYGSTEVGSLVQFIFLQPNGTDATLERGKLGFQKLLAMNGSDGTFVAFAGFALPSWEAYINLFLTDPNTATNIQDATRLLTPEVLSEKANDLVDLALRHPDVTPGHNFIGKVNPSQRSKTSVHPIWAQSRTIMSYGINWPDNATSAEKKRRKQELVKVSLELGDIVGPDSGTYINEANPYEPDWKNVFWGPNYGRLEKIKRRIDPRGLMACNRCVGGEIVYEP</sequence>
<dbReference type="PANTHER" id="PTHR13878">
    <property type="entry name" value="GULONOLACTONE OXIDASE"/>
    <property type="match status" value="1"/>
</dbReference>
<dbReference type="AlphaFoldDB" id="A0AB34KZ61"/>
<name>A0AB34KZ61_9PEZI</name>
<comment type="caution">
    <text evidence="5">The sequence shown here is derived from an EMBL/GenBank/DDBJ whole genome shotgun (WGS) entry which is preliminary data.</text>
</comment>
<evidence type="ECO:0000256" key="2">
    <source>
        <dbReference type="ARBA" id="ARBA00023002"/>
    </source>
</evidence>
<keyword evidence="2" id="KW-0560">Oxidoreductase</keyword>
<feature type="domain" description="FAD-binding PCMH-type" evidence="4">
    <location>
        <begin position="127"/>
        <end position="311"/>
    </location>
</feature>
<evidence type="ECO:0000313" key="6">
    <source>
        <dbReference type="Proteomes" id="UP000803884"/>
    </source>
</evidence>
<evidence type="ECO:0000313" key="5">
    <source>
        <dbReference type="EMBL" id="KAL1589561.1"/>
    </source>
</evidence>
<dbReference type="PANTHER" id="PTHR13878:SF91">
    <property type="entry name" value="FAD BINDING DOMAIN PROTEIN (AFU_ORTHOLOGUE AFUA_6G12070)-RELATED"/>
    <property type="match status" value="1"/>
</dbReference>
<gene>
    <name evidence="5" type="ORF">WHR41_01488</name>
</gene>
<dbReference type="GO" id="GO:0071949">
    <property type="term" value="F:FAD binding"/>
    <property type="evidence" value="ECO:0007669"/>
    <property type="project" value="InterPro"/>
</dbReference>
<evidence type="ECO:0000256" key="1">
    <source>
        <dbReference type="ARBA" id="ARBA00005466"/>
    </source>
</evidence>
<proteinExistence type="inferred from homology"/>
<dbReference type="PROSITE" id="PS51387">
    <property type="entry name" value="FAD_PCMH"/>
    <property type="match status" value="1"/>
</dbReference>
<comment type="similarity">
    <text evidence="1">Belongs to the oxygen-dependent FAD-linked oxidoreductase family.</text>
</comment>
<dbReference type="InterPro" id="IPR016169">
    <property type="entry name" value="FAD-bd_PCMH_sub2"/>
</dbReference>
<dbReference type="InterPro" id="IPR006094">
    <property type="entry name" value="Oxid_FAD_bind_N"/>
</dbReference>
<dbReference type="GO" id="GO:0016491">
    <property type="term" value="F:oxidoreductase activity"/>
    <property type="evidence" value="ECO:0007669"/>
    <property type="project" value="UniProtKB-KW"/>
</dbReference>
<dbReference type="Pfam" id="PF08031">
    <property type="entry name" value="BBE"/>
    <property type="match status" value="1"/>
</dbReference>
<dbReference type="InterPro" id="IPR050432">
    <property type="entry name" value="FAD-linked_Oxidoreductases_BP"/>
</dbReference>
<dbReference type="Gene3D" id="3.30.465.10">
    <property type="match status" value="2"/>
</dbReference>
<evidence type="ECO:0000256" key="3">
    <source>
        <dbReference type="SAM" id="SignalP"/>
    </source>
</evidence>
<keyword evidence="3" id="KW-0732">Signal</keyword>
<accession>A0AB34KZ61</accession>
<reference evidence="5 6" key="1">
    <citation type="journal article" date="2020" name="Microbiol. Resour. Announc.">
        <title>Draft Genome Sequence of a Cladosporium Species Isolated from the Mesophotic Ascidian Didemnum maculosum.</title>
        <authorList>
            <person name="Gioti A."/>
            <person name="Siaperas R."/>
            <person name="Nikolaivits E."/>
            <person name="Le Goff G."/>
            <person name="Ouazzani J."/>
            <person name="Kotoulas G."/>
            <person name="Topakas E."/>
        </authorList>
    </citation>
    <scope>NUCLEOTIDE SEQUENCE [LARGE SCALE GENOMIC DNA]</scope>
    <source>
        <strain evidence="5 6">TM138-S3</strain>
    </source>
</reference>